<evidence type="ECO:0000256" key="3">
    <source>
        <dbReference type="ARBA" id="ARBA00022452"/>
    </source>
</evidence>
<evidence type="ECO:0000256" key="13">
    <source>
        <dbReference type="PROSITE-ProRule" id="PRU10144"/>
    </source>
</evidence>
<keyword evidence="10 12" id="KW-0472">Membrane</keyword>
<dbReference type="InterPro" id="IPR012910">
    <property type="entry name" value="Plug_dom"/>
</dbReference>
<dbReference type="GO" id="GO:0009279">
    <property type="term" value="C:cell outer membrane"/>
    <property type="evidence" value="ECO:0007669"/>
    <property type="project" value="UniProtKB-SubCell"/>
</dbReference>
<evidence type="ECO:0000259" key="16">
    <source>
        <dbReference type="Pfam" id="PF00593"/>
    </source>
</evidence>
<reference evidence="19" key="1">
    <citation type="submission" date="2019-11" db="EMBL/GenBank/DDBJ databases">
        <title>Isolation and characterization of two novel species in the genus Thiomicrorhabdus.</title>
        <authorList>
            <person name="Mochizuki J."/>
            <person name="Kojima H."/>
            <person name="Fukui M."/>
        </authorList>
    </citation>
    <scope>NUCLEOTIDE SEQUENCE [LARGE SCALE GENOMIC DNA]</scope>
    <source>
        <strain evidence="19">aks77</strain>
    </source>
</reference>
<feature type="domain" description="TonB-dependent receptor-like beta-barrel" evidence="16">
    <location>
        <begin position="246"/>
        <end position="656"/>
    </location>
</feature>
<evidence type="ECO:0000313" key="19">
    <source>
        <dbReference type="Proteomes" id="UP000501726"/>
    </source>
</evidence>
<gene>
    <name evidence="18" type="ORF">THMIRHAS_18210</name>
</gene>
<name>A0A6F8PWS3_9GAMM</name>
<evidence type="ECO:0000256" key="1">
    <source>
        <dbReference type="ARBA" id="ARBA00004571"/>
    </source>
</evidence>
<evidence type="ECO:0000256" key="6">
    <source>
        <dbReference type="ARBA" id="ARBA00022729"/>
    </source>
</evidence>
<evidence type="ECO:0000313" key="18">
    <source>
        <dbReference type="EMBL" id="BBP46448.1"/>
    </source>
</evidence>
<keyword evidence="4" id="KW-0410">Iron transport</keyword>
<comment type="similarity">
    <text evidence="12 14">Belongs to the TonB-dependent receptor family.</text>
</comment>
<proteinExistence type="inferred from homology"/>
<dbReference type="Proteomes" id="UP000501726">
    <property type="component" value="Chromosome"/>
</dbReference>
<evidence type="ECO:0000256" key="7">
    <source>
        <dbReference type="ARBA" id="ARBA00023004"/>
    </source>
</evidence>
<evidence type="ECO:0000256" key="15">
    <source>
        <dbReference type="SAM" id="SignalP"/>
    </source>
</evidence>
<feature type="chain" id="PRO_5026268069" evidence="15">
    <location>
        <begin position="21"/>
        <end position="698"/>
    </location>
</feature>
<comment type="subcellular location">
    <subcellularLocation>
        <location evidence="1 12">Cell outer membrane</location>
        <topology evidence="1 12">Multi-pass membrane protein</topology>
    </subcellularLocation>
</comment>
<dbReference type="Pfam" id="PF00593">
    <property type="entry name" value="TonB_dep_Rec_b-barrel"/>
    <property type="match status" value="1"/>
</dbReference>
<keyword evidence="6 15" id="KW-0732">Signal</keyword>
<feature type="short sequence motif" description="TonB C-terminal box" evidence="13">
    <location>
        <begin position="681"/>
        <end position="698"/>
    </location>
</feature>
<dbReference type="Gene3D" id="2.40.170.20">
    <property type="entry name" value="TonB-dependent receptor, beta-barrel domain"/>
    <property type="match status" value="1"/>
</dbReference>
<evidence type="ECO:0000256" key="8">
    <source>
        <dbReference type="ARBA" id="ARBA00023065"/>
    </source>
</evidence>
<keyword evidence="18" id="KW-0675">Receptor</keyword>
<keyword evidence="3 12" id="KW-1134">Transmembrane beta strand</keyword>
<evidence type="ECO:0000256" key="5">
    <source>
        <dbReference type="ARBA" id="ARBA00022692"/>
    </source>
</evidence>
<keyword evidence="7" id="KW-0408">Iron</keyword>
<protein>
    <submittedName>
        <fullName evidence="18">TonB-dependent receptor</fullName>
    </submittedName>
</protein>
<dbReference type="PROSITE" id="PS52016">
    <property type="entry name" value="TONB_DEPENDENT_REC_3"/>
    <property type="match status" value="1"/>
</dbReference>
<dbReference type="Pfam" id="PF07715">
    <property type="entry name" value="Plug"/>
    <property type="match status" value="1"/>
</dbReference>
<dbReference type="PANTHER" id="PTHR32552:SF81">
    <property type="entry name" value="TONB-DEPENDENT OUTER MEMBRANE RECEPTOR"/>
    <property type="match status" value="1"/>
</dbReference>
<feature type="signal peptide" evidence="15">
    <location>
        <begin position="1"/>
        <end position="20"/>
    </location>
</feature>
<dbReference type="InterPro" id="IPR036942">
    <property type="entry name" value="Beta-barrel_TonB_sf"/>
</dbReference>
<evidence type="ECO:0000256" key="2">
    <source>
        <dbReference type="ARBA" id="ARBA00022448"/>
    </source>
</evidence>
<evidence type="ECO:0000256" key="14">
    <source>
        <dbReference type="RuleBase" id="RU003357"/>
    </source>
</evidence>
<keyword evidence="19" id="KW-1185">Reference proteome</keyword>
<evidence type="ECO:0000256" key="4">
    <source>
        <dbReference type="ARBA" id="ARBA00022496"/>
    </source>
</evidence>
<keyword evidence="11 12" id="KW-0998">Cell outer membrane</keyword>
<dbReference type="AlphaFoldDB" id="A0A6F8PWS3"/>
<evidence type="ECO:0000259" key="17">
    <source>
        <dbReference type="Pfam" id="PF07715"/>
    </source>
</evidence>
<dbReference type="GO" id="GO:0006826">
    <property type="term" value="P:iron ion transport"/>
    <property type="evidence" value="ECO:0007669"/>
    <property type="project" value="UniProtKB-KW"/>
</dbReference>
<evidence type="ECO:0000256" key="11">
    <source>
        <dbReference type="ARBA" id="ARBA00023237"/>
    </source>
</evidence>
<keyword evidence="9 14" id="KW-0798">TonB box</keyword>
<keyword evidence="2 12" id="KW-0813">Transport</keyword>
<evidence type="ECO:0000256" key="12">
    <source>
        <dbReference type="PROSITE-ProRule" id="PRU01360"/>
    </source>
</evidence>
<sequence>MQRKLLLSALLTAISSTAIAQTELETVTVNADFRATDIENSSTSVSVIDSIELNKRNAQHMQDALNLAPNVNFASGASRGNYVQIRGIGERSQFETPINPSVGLSIDGIDYSRTGSAGLLFDTKQVEILRGPQGTVFGASGMAGMVVITSNEPTKDTEGYVSQGFGSYNTSTTEAAIGGTIIEDKLLGRLGVHSHQSDGYITNEYLERDDTNNQDEMAARAQFKWFASDTLTFDITAMHIKTNNGYDAFNLENGYTTESDTPGKDALDSSALSVKATWKINPAVIMQTTLSASNSDIEYSYDEDWVYAGKFDENLYPYNYFDEYLRDRQNSTAEVRLLSSEQGRIFNNTTDWVIGAYQNRQDEGLVRNRDKDTADGNTPTTVTTSQFDTINSALYGQLDYHATPALTYSFGLRGERYESDYTDSNGENNQVNETLFGGKLAAQYQINPLHNSVTSLSRGFKAGGVNSSPLLDSQYRNFTPEYLWNLETGLNSSFMDNALKTRITVFYSWRDNPQTSNSAYNPDEQEFVAYTGNTERGYNYGLEAEFDWHLNDEWRAIGSLGLLQSGLSAYTYTGTYGEEFFIAEGRDQAHAPNYQFSIGAEYYFAANWTLAMNIEGKDGFYYSDNHNETSSGYELVNASLEYAENNWTLTLWARNLLNREYDVRGFYFGNDPSAEYASMVYTQKGEPRMLGLNFRYDF</sequence>
<organism evidence="18 19">
    <name type="scientific">Thiosulfatimonas sediminis</name>
    <dbReference type="NCBI Taxonomy" id="2675054"/>
    <lineage>
        <taxon>Bacteria</taxon>
        <taxon>Pseudomonadati</taxon>
        <taxon>Pseudomonadota</taxon>
        <taxon>Gammaproteobacteria</taxon>
        <taxon>Thiotrichales</taxon>
        <taxon>Piscirickettsiaceae</taxon>
        <taxon>Thiosulfatimonas</taxon>
    </lineage>
</organism>
<dbReference type="EMBL" id="AP021889">
    <property type="protein sequence ID" value="BBP46448.1"/>
    <property type="molecule type" value="Genomic_DNA"/>
</dbReference>
<dbReference type="PANTHER" id="PTHR32552">
    <property type="entry name" value="FERRICHROME IRON RECEPTOR-RELATED"/>
    <property type="match status" value="1"/>
</dbReference>
<dbReference type="InterPro" id="IPR039426">
    <property type="entry name" value="TonB-dep_rcpt-like"/>
</dbReference>
<evidence type="ECO:0000256" key="10">
    <source>
        <dbReference type="ARBA" id="ARBA00023136"/>
    </source>
</evidence>
<dbReference type="InterPro" id="IPR010917">
    <property type="entry name" value="TonB_rcpt_CS"/>
</dbReference>
<keyword evidence="8" id="KW-0406">Ion transport</keyword>
<dbReference type="KEGG" id="tse:THMIRHAS_18210"/>
<keyword evidence="5 12" id="KW-0812">Transmembrane</keyword>
<dbReference type="InterPro" id="IPR000531">
    <property type="entry name" value="Beta-barrel_TonB"/>
</dbReference>
<feature type="domain" description="TonB-dependent receptor plug" evidence="17">
    <location>
        <begin position="39"/>
        <end position="144"/>
    </location>
</feature>
<accession>A0A6F8PWS3</accession>
<evidence type="ECO:0000256" key="9">
    <source>
        <dbReference type="ARBA" id="ARBA00023077"/>
    </source>
</evidence>
<dbReference type="PROSITE" id="PS01156">
    <property type="entry name" value="TONB_DEPENDENT_REC_2"/>
    <property type="match status" value="1"/>
</dbReference>
<dbReference type="RefSeq" id="WP_173273051.1">
    <property type="nucleotide sequence ID" value="NZ_AP021889.1"/>
</dbReference>
<dbReference type="SUPFAM" id="SSF56935">
    <property type="entry name" value="Porins"/>
    <property type="match status" value="1"/>
</dbReference>